<evidence type="ECO:0000313" key="1">
    <source>
        <dbReference type="EMBL" id="CAB3731884.1"/>
    </source>
</evidence>
<sequence length="155" mass="17072">MDWKAVTHSLTGWLSRMLPQRWVGRFEALADADIEAMISWGITSELAAVPVEYLQFLPPDVANLVQRAKDLHQVVARAQARQVSEIASRQIGFTPVHHVFRTLGVCAGNYVALPAGKAPVDLGDEALNERTRILETLIAQESETTVCDPWGGEPL</sequence>
<dbReference type="AlphaFoldDB" id="A0A6J5CAT6"/>
<proteinExistence type="predicted"/>
<name>A0A6J5CAT6_9BURK</name>
<dbReference type="Proteomes" id="UP000494249">
    <property type="component" value="Unassembled WGS sequence"/>
</dbReference>
<evidence type="ECO:0000313" key="2">
    <source>
        <dbReference type="Proteomes" id="UP000494249"/>
    </source>
</evidence>
<reference evidence="1 2" key="1">
    <citation type="submission" date="2020-04" db="EMBL/GenBank/DDBJ databases">
        <authorList>
            <person name="De Canck E."/>
        </authorList>
    </citation>
    <scope>NUCLEOTIDE SEQUENCE [LARGE SCALE GENOMIC DNA]</scope>
    <source>
        <strain evidence="1 2">LMG 22037</strain>
    </source>
</reference>
<dbReference type="RefSeq" id="WP_175145409.1">
    <property type="nucleotide sequence ID" value="NZ_CADFGL010000041.1"/>
</dbReference>
<accession>A0A6J5CAT6</accession>
<organism evidence="1 2">
    <name type="scientific">Paraburkholderia phenoliruptrix</name>
    <dbReference type="NCBI Taxonomy" id="252970"/>
    <lineage>
        <taxon>Bacteria</taxon>
        <taxon>Pseudomonadati</taxon>
        <taxon>Pseudomonadota</taxon>
        <taxon>Betaproteobacteria</taxon>
        <taxon>Burkholderiales</taxon>
        <taxon>Burkholderiaceae</taxon>
        <taxon>Paraburkholderia</taxon>
    </lineage>
</organism>
<dbReference type="EMBL" id="CADIKB010000043">
    <property type="protein sequence ID" value="CAB3731884.1"/>
    <property type="molecule type" value="Genomic_DNA"/>
</dbReference>
<gene>
    <name evidence="1" type="ORF">LMG22037_05651</name>
</gene>
<protein>
    <submittedName>
        <fullName evidence="1">Uncharacterized protein</fullName>
    </submittedName>
</protein>